<evidence type="ECO:0000313" key="3">
    <source>
        <dbReference type="Proteomes" id="UP000231259"/>
    </source>
</evidence>
<dbReference type="Proteomes" id="UP000231259">
    <property type="component" value="Unassembled WGS sequence"/>
</dbReference>
<evidence type="ECO:0000256" key="1">
    <source>
        <dbReference type="SAM" id="Phobius"/>
    </source>
</evidence>
<name>A0A2G8REK6_9RHOB</name>
<evidence type="ECO:0000313" key="2">
    <source>
        <dbReference type="EMBL" id="PIL20007.1"/>
    </source>
</evidence>
<feature type="transmembrane region" description="Helical" evidence="1">
    <location>
        <begin position="75"/>
        <end position="96"/>
    </location>
</feature>
<comment type="caution">
    <text evidence="2">The sequence shown here is derived from an EMBL/GenBank/DDBJ whole genome shotgun (WGS) entry which is preliminary data.</text>
</comment>
<feature type="transmembrane region" description="Helical" evidence="1">
    <location>
        <begin position="30"/>
        <end position="54"/>
    </location>
</feature>
<sequence length="97" mass="10516">MHTWPDDALISTHRGFNQSLFAVASTDLPFQLAICLHALCVVVSLAACLCIGSFHRVSARWNDNSRAGTVTDNCVVGWIAIISSIGSELIDLIVYLL</sequence>
<keyword evidence="1" id="KW-1133">Transmembrane helix</keyword>
<keyword evidence="1" id="KW-0812">Transmembrane</keyword>
<keyword evidence="3" id="KW-1185">Reference proteome</keyword>
<gene>
    <name evidence="2" type="ORF">P775_11670</name>
</gene>
<dbReference type="EMBL" id="AWWI01000070">
    <property type="protein sequence ID" value="PIL20007.1"/>
    <property type="molecule type" value="Genomic_DNA"/>
</dbReference>
<organism evidence="2 3">
    <name type="scientific">Puniceibacterium antarcticum</name>
    <dbReference type="NCBI Taxonomy" id="1206336"/>
    <lineage>
        <taxon>Bacteria</taxon>
        <taxon>Pseudomonadati</taxon>
        <taxon>Pseudomonadota</taxon>
        <taxon>Alphaproteobacteria</taxon>
        <taxon>Rhodobacterales</taxon>
        <taxon>Paracoccaceae</taxon>
        <taxon>Puniceibacterium</taxon>
    </lineage>
</organism>
<keyword evidence="1" id="KW-0472">Membrane</keyword>
<dbReference type="AlphaFoldDB" id="A0A2G8REK6"/>
<proteinExistence type="predicted"/>
<accession>A0A2G8REK6</accession>
<protein>
    <submittedName>
        <fullName evidence="2">Uncharacterized protein</fullName>
    </submittedName>
</protein>
<reference evidence="2 3" key="1">
    <citation type="submission" date="2013-09" db="EMBL/GenBank/DDBJ databases">
        <title>Genome sequencing of Phaeobacter antarcticus sp. nov. SM1211.</title>
        <authorList>
            <person name="Zhang X.-Y."/>
            <person name="Liu C."/>
            <person name="Chen X.-L."/>
            <person name="Xie B.-B."/>
            <person name="Qin Q.-L."/>
            <person name="Rong J.-C."/>
            <person name="Zhang Y.-Z."/>
        </authorList>
    </citation>
    <scope>NUCLEOTIDE SEQUENCE [LARGE SCALE GENOMIC DNA]</scope>
    <source>
        <strain evidence="2 3">SM1211</strain>
    </source>
</reference>